<protein>
    <submittedName>
        <fullName evidence="1">9419_t:CDS:1</fullName>
    </submittedName>
</protein>
<reference evidence="1" key="1">
    <citation type="submission" date="2021-06" db="EMBL/GenBank/DDBJ databases">
        <authorList>
            <person name="Kallberg Y."/>
            <person name="Tangrot J."/>
            <person name="Rosling A."/>
        </authorList>
    </citation>
    <scope>NUCLEOTIDE SEQUENCE</scope>
    <source>
        <strain evidence="1">87-6 pot B 2015</strain>
    </source>
</reference>
<organism evidence="1 2">
    <name type="scientific">Funneliformis mosseae</name>
    <name type="common">Endomycorrhizal fungus</name>
    <name type="synonym">Glomus mosseae</name>
    <dbReference type="NCBI Taxonomy" id="27381"/>
    <lineage>
        <taxon>Eukaryota</taxon>
        <taxon>Fungi</taxon>
        <taxon>Fungi incertae sedis</taxon>
        <taxon>Mucoromycota</taxon>
        <taxon>Glomeromycotina</taxon>
        <taxon>Glomeromycetes</taxon>
        <taxon>Glomerales</taxon>
        <taxon>Glomeraceae</taxon>
        <taxon>Funneliformis</taxon>
    </lineage>
</organism>
<name>A0A9N9DXL3_FUNMO</name>
<dbReference type="SUPFAM" id="SSF46689">
    <property type="entry name" value="Homeodomain-like"/>
    <property type="match status" value="1"/>
</dbReference>
<dbReference type="AlphaFoldDB" id="A0A9N9DXL3"/>
<dbReference type="Pfam" id="PF13921">
    <property type="entry name" value="Myb_DNA-bind_6"/>
    <property type="match status" value="1"/>
</dbReference>
<accession>A0A9N9DXL3</accession>
<dbReference type="EMBL" id="CAJVPP010004907">
    <property type="protein sequence ID" value="CAG8657087.1"/>
    <property type="molecule type" value="Genomic_DNA"/>
</dbReference>
<proteinExistence type="predicted"/>
<dbReference type="Proteomes" id="UP000789375">
    <property type="component" value="Unassembled WGS sequence"/>
</dbReference>
<keyword evidence="2" id="KW-1185">Reference proteome</keyword>
<dbReference type="InterPro" id="IPR009057">
    <property type="entry name" value="Homeodomain-like_sf"/>
</dbReference>
<gene>
    <name evidence="1" type="ORF">FMOSSE_LOCUS11758</name>
</gene>
<sequence>MTLFDDESDFLIRYYMGIYEKCPDRFVKISEIMPKYNPRQISARWRDYLDPNLCNDPFTEDEKRYIIEQTPNHRKSDNICWRDLSSDLEKRFGRFHSYNKIKSYWNVYQKRQKKNSFERTVPLLLNGENGEKKYRKESRSSINTDGRIPVSFLLQE</sequence>
<comment type="caution">
    <text evidence="1">The sequence shown here is derived from an EMBL/GenBank/DDBJ whole genome shotgun (WGS) entry which is preliminary data.</text>
</comment>
<evidence type="ECO:0000313" key="1">
    <source>
        <dbReference type="EMBL" id="CAG8657087.1"/>
    </source>
</evidence>
<evidence type="ECO:0000313" key="2">
    <source>
        <dbReference type="Proteomes" id="UP000789375"/>
    </source>
</evidence>